<protein>
    <submittedName>
        <fullName evidence="3 4">Uncharacterized protein LOC110347922</fullName>
    </submittedName>
</protein>
<proteinExistence type="predicted"/>
<sequence length="306" mass="32379">MQSFDAKRISPSPAAAANPENWGWGRGQGPEGEIVHFPTRLLAPSSRHAGPGHPGEASEGLQGRRGRARRALPGAAACRRREQTRFWFSFQQRCRPALPHPALENPGAAGWLPHSPSSNAGGKEEGKGNRSFLRGLRRPGPAQPRAGAVGSAPAGERAFALSPAPALPAPRPFPFLWVPVKPSSPRTSAEHHGIGADASRCPPLVRPGLPPERFDPGLALLQNLGWICLPAREACAPQPGLTFQALERQTRGMPWRCLQTGLPCLSWCPGNSLPTQECSLQAPVSPFCGGTNPGSCSYAGPSGTPE</sequence>
<gene>
    <name evidence="3 4 5" type="primary">LOC110347922</name>
</gene>
<name>A0AAX6SKE5_HETGA</name>
<feature type="region of interest" description="Disordered" evidence="1">
    <location>
        <begin position="1"/>
        <end position="76"/>
    </location>
</feature>
<evidence type="ECO:0000313" key="5">
    <source>
        <dbReference type="RefSeq" id="XP_021109307.1"/>
    </source>
</evidence>
<evidence type="ECO:0000313" key="4">
    <source>
        <dbReference type="RefSeq" id="XP_021109306.1"/>
    </source>
</evidence>
<dbReference type="RefSeq" id="XP_021109307.1">
    <property type="nucleotide sequence ID" value="XM_021253648.1"/>
</dbReference>
<accession>A0AAX6SKE5</accession>
<dbReference type="RefSeq" id="XP_021109305.1">
    <property type="nucleotide sequence ID" value="XM_021253646.1"/>
</dbReference>
<reference evidence="3 4" key="1">
    <citation type="submission" date="2025-04" db="UniProtKB">
        <authorList>
            <consortium name="RefSeq"/>
        </authorList>
    </citation>
    <scope>IDENTIFICATION</scope>
</reference>
<dbReference type="RefSeq" id="XP_021109306.1">
    <property type="nucleotide sequence ID" value="XM_021253647.1"/>
</dbReference>
<keyword evidence="2" id="KW-1185">Reference proteome</keyword>
<feature type="region of interest" description="Disordered" evidence="1">
    <location>
        <begin position="99"/>
        <end position="154"/>
    </location>
</feature>
<dbReference type="AlphaFoldDB" id="A0AAX6SKE5"/>
<evidence type="ECO:0000256" key="1">
    <source>
        <dbReference type="SAM" id="MobiDB-lite"/>
    </source>
</evidence>
<evidence type="ECO:0000313" key="2">
    <source>
        <dbReference type="Proteomes" id="UP000694906"/>
    </source>
</evidence>
<organism evidence="2 5">
    <name type="scientific">Heterocephalus glaber</name>
    <name type="common">Naked mole rat</name>
    <dbReference type="NCBI Taxonomy" id="10181"/>
    <lineage>
        <taxon>Eukaryota</taxon>
        <taxon>Metazoa</taxon>
        <taxon>Chordata</taxon>
        <taxon>Craniata</taxon>
        <taxon>Vertebrata</taxon>
        <taxon>Euteleostomi</taxon>
        <taxon>Mammalia</taxon>
        <taxon>Eutheria</taxon>
        <taxon>Euarchontoglires</taxon>
        <taxon>Glires</taxon>
        <taxon>Rodentia</taxon>
        <taxon>Hystricomorpha</taxon>
        <taxon>Bathyergidae</taxon>
        <taxon>Heterocephalus</taxon>
    </lineage>
</organism>
<dbReference type="Proteomes" id="UP000694906">
    <property type="component" value="Unplaced"/>
</dbReference>
<evidence type="ECO:0000313" key="3">
    <source>
        <dbReference type="RefSeq" id="XP_021109305.1"/>
    </source>
</evidence>
<dbReference type="GeneID" id="110347922"/>